<dbReference type="STRING" id="7897.ENSLACP00000010551"/>
<dbReference type="GO" id="GO:0005524">
    <property type="term" value="F:ATP binding"/>
    <property type="evidence" value="ECO:0007669"/>
    <property type="project" value="UniProtKB-UniRule"/>
</dbReference>
<dbReference type="CDD" id="cd01366">
    <property type="entry name" value="KISc_C_terminal"/>
    <property type="match status" value="1"/>
</dbReference>
<dbReference type="GO" id="GO:0005871">
    <property type="term" value="C:kinesin complex"/>
    <property type="evidence" value="ECO:0007669"/>
    <property type="project" value="UniProtKB-ARBA"/>
</dbReference>
<dbReference type="OMA" id="WSYTVTV"/>
<dbReference type="Ensembl" id="ENSLACT00000010630.1">
    <property type="protein sequence ID" value="ENSLACP00000010551.1"/>
    <property type="gene ID" value="ENSLACG00000009297.1"/>
</dbReference>
<dbReference type="GeneTree" id="ENSGT00940000154022"/>
<reference evidence="9" key="3">
    <citation type="submission" date="2025-09" db="UniProtKB">
        <authorList>
            <consortium name="Ensembl"/>
        </authorList>
    </citation>
    <scope>IDENTIFICATION</scope>
</reference>
<dbReference type="PANTHER" id="PTHR47972">
    <property type="entry name" value="KINESIN-LIKE PROTEIN KLP-3"/>
    <property type="match status" value="1"/>
</dbReference>
<keyword evidence="10" id="KW-1185">Reference proteome</keyword>
<evidence type="ECO:0000256" key="5">
    <source>
        <dbReference type="PROSITE-ProRule" id="PRU00283"/>
    </source>
</evidence>
<dbReference type="InterPro" id="IPR019821">
    <property type="entry name" value="Kinesin_motor_CS"/>
</dbReference>
<dbReference type="EMBL" id="AFYH01187251">
    <property type="status" value="NOT_ANNOTATED_CDS"/>
    <property type="molecule type" value="Genomic_DNA"/>
</dbReference>
<keyword evidence="3 5" id="KW-0067">ATP-binding</keyword>
<dbReference type="EMBL" id="AFYH01187248">
    <property type="status" value="NOT_ANNOTATED_CDS"/>
    <property type="molecule type" value="Genomic_DNA"/>
</dbReference>
<dbReference type="InterPro" id="IPR027640">
    <property type="entry name" value="Kinesin-like_fam"/>
</dbReference>
<dbReference type="PRINTS" id="PR00380">
    <property type="entry name" value="KINESINHEAVY"/>
</dbReference>
<sequence>MVESISTLQGERSKLMEEVSGLQEEMERREKEKQCLANDFNQQVQDLKQKIQEREEELARLRMETGVTDTEKRIQHLTIENESLKQSLSVTQGLLQQLSIVSTQPSSLLMKENLPPLTSLKDKVCRLWLKVPENEELRMKVHHLERHLQEKLEQMARLEGQVDSLHWRKQEEVRWLDERMRGLQLELETQRDRPPEIQYVTRTVEVESPTTLRSLLEAEEKNHVLLEQLSQQGERCHFLEQQLKSSEGVTSDLRHKIEAYEAEIETLRRDLIAEINHLEARKEEAVKEASACSELHLEQLRNQFSGVQKRLVTLQPFLKSMKTNYNSLRSQVKNFSEFYEVAIKEAKKQVRRPTLHQQENPADTSLPQLSEGLLGSSCHLLGGTGNIRVLCRVKPVTEESDVEDTALVSVATDPNNDSIVHVTYKGKERIFQLDKVFAPQATQDEVFEEIEPLVTSCIDGYNICIFAYGQTGSGKTYTMEGTSETPGINHRALNILFRELEQRDGMWRYTVSLSMIEIYNELLRDLLGKDPQEKLDIKMKPDGSGLLHVPGLRSMEVQNFSDIKKVLALGKRNRVTHCTNMNEHSSRSHMLLTVTVNGTDSATGARTTGKLNLVDLAGSERVWKSGAEGERLKEAQNINRSLLALSDVIQALRSKQTHVPFRNSKLTYLLQDSLGKGNKTVMVVQVSPLQENVGETVCSLKFAQRVCKVELGPASRKVE</sequence>
<dbReference type="InterPro" id="IPR036961">
    <property type="entry name" value="Kinesin_motor_dom_sf"/>
</dbReference>
<dbReference type="PROSITE" id="PS00411">
    <property type="entry name" value="KINESIN_MOTOR_1"/>
    <property type="match status" value="1"/>
</dbReference>
<feature type="coiled-coil region" evidence="7">
    <location>
        <begin position="134"/>
        <end position="168"/>
    </location>
</feature>
<dbReference type="SMART" id="SM00129">
    <property type="entry name" value="KISc"/>
    <property type="match status" value="1"/>
</dbReference>
<comment type="similarity">
    <text evidence="5 6">Belongs to the TRAFAC class myosin-kinesin ATPase superfamily. Kinesin family.</text>
</comment>
<feature type="coiled-coil region" evidence="7">
    <location>
        <begin position="250"/>
        <end position="288"/>
    </location>
</feature>
<dbReference type="eggNOG" id="KOG0239">
    <property type="taxonomic scope" value="Eukaryota"/>
</dbReference>
<dbReference type="AlphaFoldDB" id="H3ALN0"/>
<organism evidence="9 10">
    <name type="scientific">Latimeria chalumnae</name>
    <name type="common">Coelacanth</name>
    <dbReference type="NCBI Taxonomy" id="7897"/>
    <lineage>
        <taxon>Eukaryota</taxon>
        <taxon>Metazoa</taxon>
        <taxon>Chordata</taxon>
        <taxon>Craniata</taxon>
        <taxon>Vertebrata</taxon>
        <taxon>Euteleostomi</taxon>
        <taxon>Coelacanthiformes</taxon>
        <taxon>Coelacanthidae</taxon>
        <taxon>Latimeria</taxon>
    </lineage>
</organism>
<evidence type="ECO:0000256" key="6">
    <source>
        <dbReference type="RuleBase" id="RU000394"/>
    </source>
</evidence>
<dbReference type="EMBL" id="AFYH01187255">
    <property type="status" value="NOT_ANNOTATED_CDS"/>
    <property type="molecule type" value="Genomic_DNA"/>
</dbReference>
<dbReference type="GO" id="GO:0008017">
    <property type="term" value="F:microtubule binding"/>
    <property type="evidence" value="ECO:0007669"/>
    <property type="project" value="InterPro"/>
</dbReference>
<dbReference type="InterPro" id="IPR027417">
    <property type="entry name" value="P-loop_NTPase"/>
</dbReference>
<dbReference type="Gene3D" id="1.10.287.1490">
    <property type="match status" value="1"/>
</dbReference>
<keyword evidence="6" id="KW-0493">Microtubule</keyword>
<name>H3ALN0_LATCH</name>
<dbReference type="EMBL" id="AFYH01187249">
    <property type="status" value="NOT_ANNOTATED_CDS"/>
    <property type="molecule type" value="Genomic_DNA"/>
</dbReference>
<dbReference type="GO" id="GO:0005874">
    <property type="term" value="C:microtubule"/>
    <property type="evidence" value="ECO:0007669"/>
    <property type="project" value="UniProtKB-KW"/>
</dbReference>
<accession>H3ALN0</accession>
<protein>
    <recommendedName>
        <fullName evidence="6">Kinesin-like protein</fullName>
    </recommendedName>
</protein>
<dbReference type="GO" id="GO:0005813">
    <property type="term" value="C:centrosome"/>
    <property type="evidence" value="ECO:0007669"/>
    <property type="project" value="UniProtKB-SubCell"/>
</dbReference>
<reference evidence="9" key="2">
    <citation type="submission" date="2025-08" db="UniProtKB">
        <authorList>
            <consortium name="Ensembl"/>
        </authorList>
    </citation>
    <scope>IDENTIFICATION</scope>
</reference>
<dbReference type="InterPro" id="IPR001752">
    <property type="entry name" value="Kinesin_motor_dom"/>
</dbReference>
<dbReference type="GO" id="GO:0005912">
    <property type="term" value="C:adherens junction"/>
    <property type="evidence" value="ECO:0007669"/>
    <property type="project" value="UniProtKB-SubCell"/>
</dbReference>
<dbReference type="PROSITE" id="PS50067">
    <property type="entry name" value="KINESIN_MOTOR_2"/>
    <property type="match status" value="1"/>
</dbReference>
<dbReference type="HOGENOM" id="CLU_001485_12_6_1"/>
<dbReference type="Proteomes" id="UP000008672">
    <property type="component" value="Unassembled WGS sequence"/>
</dbReference>
<dbReference type="GO" id="GO:0007018">
    <property type="term" value="P:microtubule-based movement"/>
    <property type="evidence" value="ECO:0007669"/>
    <property type="project" value="InterPro"/>
</dbReference>
<dbReference type="EMBL" id="AFYH01187250">
    <property type="status" value="NOT_ANNOTATED_CDS"/>
    <property type="molecule type" value="Genomic_DNA"/>
</dbReference>
<dbReference type="EMBL" id="AFYH01187256">
    <property type="status" value="NOT_ANNOTATED_CDS"/>
    <property type="molecule type" value="Genomic_DNA"/>
</dbReference>
<keyword evidence="7" id="KW-0175">Coiled coil</keyword>
<keyword evidence="5 6" id="KW-0505">Motor protein</keyword>
<feature type="coiled-coil region" evidence="7">
    <location>
        <begin position="5"/>
        <end position="87"/>
    </location>
</feature>
<dbReference type="GO" id="GO:0030659">
    <property type="term" value="C:cytoplasmic vesicle membrane"/>
    <property type="evidence" value="ECO:0007669"/>
    <property type="project" value="UniProtKB-SubCell"/>
</dbReference>
<dbReference type="EMBL" id="AFYH01187253">
    <property type="status" value="NOT_ANNOTATED_CDS"/>
    <property type="molecule type" value="Genomic_DNA"/>
</dbReference>
<dbReference type="PANTHER" id="PTHR47972:SF43">
    <property type="entry name" value="KINESIN-LIKE PROTEIN"/>
    <property type="match status" value="1"/>
</dbReference>
<keyword evidence="2 5" id="KW-0547">Nucleotide-binding</keyword>
<dbReference type="EMBL" id="AFYH01187252">
    <property type="status" value="NOT_ANNOTATED_CDS"/>
    <property type="molecule type" value="Genomic_DNA"/>
</dbReference>
<reference evidence="10" key="1">
    <citation type="submission" date="2011-08" db="EMBL/GenBank/DDBJ databases">
        <title>The draft genome of Latimeria chalumnae.</title>
        <authorList>
            <person name="Di Palma F."/>
            <person name="Alfoldi J."/>
            <person name="Johnson J."/>
            <person name="Berlin A."/>
            <person name="Gnerre S."/>
            <person name="Jaffe D."/>
            <person name="MacCallum I."/>
            <person name="Young S."/>
            <person name="Walker B.J."/>
            <person name="Lander E."/>
            <person name="Lindblad-Toh K."/>
        </authorList>
    </citation>
    <scope>NUCLEOTIDE SEQUENCE [LARGE SCALE GENOMIC DNA]</scope>
    <source>
        <strain evidence="10">Wild caught</strain>
    </source>
</reference>
<comment type="subcellular location">
    <subcellularLocation>
        <location evidence="1">Cytoplasm</location>
        <location evidence="1">Cytoskeleton</location>
    </subcellularLocation>
</comment>
<dbReference type="Pfam" id="PF00225">
    <property type="entry name" value="Kinesin"/>
    <property type="match status" value="1"/>
</dbReference>
<feature type="domain" description="Kinesin motor" evidence="8">
    <location>
        <begin position="386"/>
        <end position="709"/>
    </location>
</feature>
<feature type="binding site" evidence="5">
    <location>
        <begin position="469"/>
        <end position="476"/>
    </location>
    <ligand>
        <name>ATP</name>
        <dbReference type="ChEBI" id="CHEBI:30616"/>
    </ligand>
</feature>
<evidence type="ECO:0000256" key="3">
    <source>
        <dbReference type="ARBA" id="ARBA00022840"/>
    </source>
</evidence>
<evidence type="ECO:0000313" key="9">
    <source>
        <dbReference type="Ensembl" id="ENSLACP00000010551.1"/>
    </source>
</evidence>
<dbReference type="EMBL" id="AFYH01187254">
    <property type="status" value="NOT_ANNOTATED_CDS"/>
    <property type="molecule type" value="Genomic_DNA"/>
</dbReference>
<evidence type="ECO:0000259" key="8">
    <source>
        <dbReference type="PROSITE" id="PS50067"/>
    </source>
</evidence>
<dbReference type="Gene3D" id="3.40.850.10">
    <property type="entry name" value="Kinesin motor domain"/>
    <property type="match status" value="1"/>
</dbReference>
<dbReference type="EMBL" id="AFYH01187257">
    <property type="status" value="NOT_ANNOTATED_CDS"/>
    <property type="molecule type" value="Genomic_DNA"/>
</dbReference>
<proteinExistence type="inferred from homology"/>
<dbReference type="InParanoid" id="H3ALN0"/>
<evidence type="ECO:0000256" key="7">
    <source>
        <dbReference type="SAM" id="Coils"/>
    </source>
</evidence>
<evidence type="ECO:0000256" key="1">
    <source>
        <dbReference type="ARBA" id="ARBA00004245"/>
    </source>
</evidence>
<keyword evidence="4" id="KW-0206">Cytoskeleton</keyword>
<evidence type="ECO:0000256" key="2">
    <source>
        <dbReference type="ARBA" id="ARBA00022741"/>
    </source>
</evidence>
<evidence type="ECO:0000256" key="4">
    <source>
        <dbReference type="ARBA" id="ARBA00023212"/>
    </source>
</evidence>
<gene>
    <name evidence="9" type="primary">KIFC2</name>
</gene>
<evidence type="ECO:0000313" key="10">
    <source>
        <dbReference type="Proteomes" id="UP000008672"/>
    </source>
</evidence>
<dbReference type="SUPFAM" id="SSF52540">
    <property type="entry name" value="P-loop containing nucleoside triphosphate hydrolases"/>
    <property type="match status" value="1"/>
</dbReference>
<keyword evidence="4" id="KW-0963">Cytoplasm</keyword>
<dbReference type="GO" id="GO:0003777">
    <property type="term" value="F:microtubule motor activity"/>
    <property type="evidence" value="ECO:0007669"/>
    <property type="project" value="InterPro"/>
</dbReference>